<gene>
    <name evidence="2" type="ORF">AABB29_13855</name>
</gene>
<sequence>MKTYRSVFRAAILTSLIPTLLSAAFDQSGYPAGCSIYQVCEGGVCIRGNLPISSVTLIEDNGEYFMANSIEGVRYKLGYFSSLDEAQEFVSTAPERDFGAIIIPNNEVADAFGLNYHSVVTGHGTYLSENVTKLICSALRYTRDQ</sequence>
<evidence type="ECO:0000313" key="2">
    <source>
        <dbReference type="EMBL" id="WZC47965.1"/>
    </source>
</evidence>
<organism evidence="2 3">
    <name type="scientific">Yoonia phaeophyticola</name>
    <dbReference type="NCBI Taxonomy" id="3137369"/>
    <lineage>
        <taxon>Bacteria</taxon>
        <taxon>Pseudomonadati</taxon>
        <taxon>Pseudomonadota</taxon>
        <taxon>Alphaproteobacteria</taxon>
        <taxon>Rhodobacterales</taxon>
        <taxon>Paracoccaceae</taxon>
        <taxon>Yoonia</taxon>
    </lineage>
</organism>
<keyword evidence="1" id="KW-0732">Signal</keyword>
<name>A0ABZ2V1E3_9RHOB</name>
<protein>
    <submittedName>
        <fullName evidence="2">Uncharacterized protein</fullName>
    </submittedName>
</protein>
<evidence type="ECO:0000313" key="3">
    <source>
        <dbReference type="Proteomes" id="UP001440612"/>
    </source>
</evidence>
<keyword evidence="3" id="KW-1185">Reference proteome</keyword>
<evidence type="ECO:0000256" key="1">
    <source>
        <dbReference type="SAM" id="SignalP"/>
    </source>
</evidence>
<accession>A0ABZ2V1E3</accession>
<feature type="signal peptide" evidence="1">
    <location>
        <begin position="1"/>
        <end position="23"/>
    </location>
</feature>
<reference evidence="3" key="1">
    <citation type="submission" date="2024-04" db="EMBL/GenBank/DDBJ databases">
        <title>Phylogenomic analyses of a clade within the roseobacter group suggest taxonomic reassignments of species of the genera Aestuariivita, Citreicella, Loktanella, Nautella, Pelagibaca, Ruegeria, Thalassobius, Thiobacimonas and Tropicibacter, and the proposal o.</title>
        <authorList>
            <person name="Jeon C.O."/>
        </authorList>
    </citation>
    <scope>NUCLEOTIDE SEQUENCE [LARGE SCALE GENOMIC DNA]</scope>
    <source>
        <strain evidence="3">BS5-3</strain>
    </source>
</reference>
<feature type="chain" id="PRO_5046371023" evidence="1">
    <location>
        <begin position="24"/>
        <end position="145"/>
    </location>
</feature>
<dbReference type="Proteomes" id="UP001440612">
    <property type="component" value="Chromosome"/>
</dbReference>
<dbReference type="RefSeq" id="WP_341366085.1">
    <property type="nucleotide sequence ID" value="NZ_CP150951.2"/>
</dbReference>
<proteinExistence type="predicted"/>
<dbReference type="EMBL" id="CP150951">
    <property type="protein sequence ID" value="WZC47965.1"/>
    <property type="molecule type" value="Genomic_DNA"/>
</dbReference>